<dbReference type="Gene3D" id="3.40.50.150">
    <property type="entry name" value="Vaccinia Virus protein VP39"/>
    <property type="match status" value="1"/>
</dbReference>
<dbReference type="GO" id="GO:0008168">
    <property type="term" value="F:methyltransferase activity"/>
    <property type="evidence" value="ECO:0007669"/>
    <property type="project" value="UniProtKB-KW"/>
</dbReference>
<dbReference type="Proteomes" id="UP000823641">
    <property type="component" value="Unassembled WGS sequence"/>
</dbReference>
<evidence type="ECO:0000313" key="3">
    <source>
        <dbReference type="EMBL" id="MBO8458843.1"/>
    </source>
</evidence>
<organism evidence="3 4">
    <name type="scientific">Candidatus Gallipaludibacter merdavium</name>
    <dbReference type="NCBI Taxonomy" id="2840839"/>
    <lineage>
        <taxon>Bacteria</taxon>
        <taxon>Pseudomonadati</taxon>
        <taxon>Bacteroidota</taxon>
        <taxon>Bacteroidia</taxon>
        <taxon>Bacteroidales</taxon>
        <taxon>Candidatus Gallipaludibacter</taxon>
    </lineage>
</organism>
<proteinExistence type="predicted"/>
<dbReference type="InterPro" id="IPR029063">
    <property type="entry name" value="SAM-dependent_MTases_sf"/>
</dbReference>
<accession>A0A9D9HRZ6</accession>
<comment type="caution">
    <text evidence="3">The sequence shown here is derived from an EMBL/GenBank/DDBJ whole genome shotgun (WGS) entry which is preliminary data.</text>
</comment>
<dbReference type="GO" id="GO:0032259">
    <property type="term" value="P:methylation"/>
    <property type="evidence" value="ECO:0007669"/>
    <property type="project" value="UniProtKB-KW"/>
</dbReference>
<feature type="domain" description="THUMP-like" evidence="1">
    <location>
        <begin position="319"/>
        <end position="388"/>
    </location>
</feature>
<dbReference type="SUPFAM" id="SSF53335">
    <property type="entry name" value="S-adenosyl-L-methionine-dependent methyltransferases"/>
    <property type="match status" value="1"/>
</dbReference>
<evidence type="ECO:0000259" key="2">
    <source>
        <dbReference type="Pfam" id="PF22013"/>
    </source>
</evidence>
<reference evidence="3" key="2">
    <citation type="journal article" date="2021" name="PeerJ">
        <title>Extensive microbial diversity within the chicken gut microbiome revealed by metagenomics and culture.</title>
        <authorList>
            <person name="Gilroy R."/>
            <person name="Ravi A."/>
            <person name="Getino M."/>
            <person name="Pursley I."/>
            <person name="Horton D.L."/>
            <person name="Alikhan N.F."/>
            <person name="Baker D."/>
            <person name="Gharbi K."/>
            <person name="Hall N."/>
            <person name="Watson M."/>
            <person name="Adriaenssens E.M."/>
            <person name="Foster-Nyarko E."/>
            <person name="Jarju S."/>
            <person name="Secka A."/>
            <person name="Antonio M."/>
            <person name="Oren A."/>
            <person name="Chaudhuri R.R."/>
            <person name="La Ragione R."/>
            <person name="Hildebrand F."/>
            <person name="Pallen M.J."/>
        </authorList>
    </citation>
    <scope>NUCLEOTIDE SEQUENCE</scope>
    <source>
        <strain evidence="3">G3-3990</strain>
    </source>
</reference>
<dbReference type="InterPro" id="IPR054168">
    <property type="entry name" value="PG_1098_Fer"/>
</dbReference>
<name>A0A9D9HRZ6_9BACT</name>
<dbReference type="InterPro" id="IPR041497">
    <property type="entry name" value="Thump-like"/>
</dbReference>
<dbReference type="Gene3D" id="1.10.10.1110">
    <property type="entry name" value="Methyltransferase PG1098, N-terminal domain"/>
    <property type="match status" value="1"/>
</dbReference>
<dbReference type="EMBL" id="JADIMG010000004">
    <property type="protein sequence ID" value="MBO8458843.1"/>
    <property type="molecule type" value="Genomic_DNA"/>
</dbReference>
<evidence type="ECO:0000313" key="4">
    <source>
        <dbReference type="Proteomes" id="UP000823641"/>
    </source>
</evidence>
<dbReference type="Pfam" id="PF18096">
    <property type="entry name" value="Thump_like"/>
    <property type="match status" value="1"/>
</dbReference>
<reference evidence="3" key="1">
    <citation type="submission" date="2020-10" db="EMBL/GenBank/DDBJ databases">
        <authorList>
            <person name="Gilroy R."/>
        </authorList>
    </citation>
    <scope>NUCLEOTIDE SEQUENCE</scope>
    <source>
        <strain evidence="3">G3-3990</strain>
    </source>
</reference>
<sequence>MVINEETKQYIAAHRHDDVRQLALKGCKENNVDHAFALQQISAYQQIKDKLPTLAARTDVIFPVRLSLEQCSSEETARLKGELIKGTHLADLTGGFGIDCLALSKQFERVSYVERNEELCKIAEHNFPLLSTTSIDIHHEDGIAFLRQHPEIDTVFLDPARRTHQGGKAILINDCEPDISQEIELLTQNGRETWVKLSPMLDLSSALHTLPVSEAYIVSVKNECKELLLHLKEGKNEPVITAIDISGSGERQLFSFRPSEEATATAEIAPSIENYLYEPNAAVMKAGAFKGVGMRYGLKKLDTHSHLYTSAHMEESFCGRVFAVREQWEFNKHNLQAIRTHYVAAHVSTRNFPLGSDALRQRLKIKEGGHAYLFGTTVNRSLYIIACDRIR</sequence>
<keyword evidence="3" id="KW-0489">Methyltransferase</keyword>
<evidence type="ECO:0000259" key="1">
    <source>
        <dbReference type="Pfam" id="PF18096"/>
    </source>
</evidence>
<feature type="domain" description="PG-1098 ferredoxin-like" evidence="2">
    <location>
        <begin position="275"/>
        <end position="317"/>
    </location>
</feature>
<dbReference type="AlphaFoldDB" id="A0A9D9HRZ6"/>
<dbReference type="Pfam" id="PF22013">
    <property type="entry name" value="PG_1098_Fer"/>
    <property type="match status" value="1"/>
</dbReference>
<gene>
    <name evidence="3" type="ORF">IAA73_00695</name>
</gene>
<protein>
    <submittedName>
        <fullName evidence="3">RsmD family RNA methyltransferase</fullName>
    </submittedName>
</protein>
<keyword evidence="3" id="KW-0808">Transferase</keyword>